<evidence type="ECO:0000313" key="2">
    <source>
        <dbReference type="Proteomes" id="UP001476798"/>
    </source>
</evidence>
<name>A0ABV0N4E0_9TELE</name>
<keyword evidence="2" id="KW-1185">Reference proteome</keyword>
<reference evidence="1 2" key="1">
    <citation type="submission" date="2021-06" db="EMBL/GenBank/DDBJ databases">
        <authorList>
            <person name="Palmer J.M."/>
        </authorList>
    </citation>
    <scope>NUCLEOTIDE SEQUENCE [LARGE SCALE GENOMIC DNA]</scope>
    <source>
        <strain evidence="1 2">GA_2019</strain>
        <tissue evidence="1">Muscle</tissue>
    </source>
</reference>
<dbReference type="PANTHER" id="PTHR12199">
    <property type="entry name" value="INTERPHOTORECEPTOR MATRIX PROTEOGLYCAN"/>
    <property type="match status" value="1"/>
</dbReference>
<organism evidence="1 2">
    <name type="scientific">Goodea atripinnis</name>
    <dbReference type="NCBI Taxonomy" id="208336"/>
    <lineage>
        <taxon>Eukaryota</taxon>
        <taxon>Metazoa</taxon>
        <taxon>Chordata</taxon>
        <taxon>Craniata</taxon>
        <taxon>Vertebrata</taxon>
        <taxon>Euteleostomi</taxon>
        <taxon>Actinopterygii</taxon>
        <taxon>Neopterygii</taxon>
        <taxon>Teleostei</taxon>
        <taxon>Neoteleostei</taxon>
        <taxon>Acanthomorphata</taxon>
        <taxon>Ovalentaria</taxon>
        <taxon>Atherinomorphae</taxon>
        <taxon>Cyprinodontiformes</taxon>
        <taxon>Goodeidae</taxon>
        <taxon>Goodea</taxon>
    </lineage>
</organism>
<proteinExistence type="predicted"/>
<sequence>CQEAIWEAFRIFLDRVPSPEEYRTWVNTCQHENLCMDELAQNFSSSQEHLDMMARVSNADSQQPYKVDISSQLVDLWMLK</sequence>
<protein>
    <submittedName>
        <fullName evidence="1">Interphotoreceptor matrix proteoglycan 1</fullName>
    </submittedName>
</protein>
<dbReference type="InterPro" id="IPR039861">
    <property type="entry name" value="IMPG"/>
</dbReference>
<dbReference type="PANTHER" id="PTHR12199:SF3">
    <property type="entry name" value="INTERPHOTORECEPTOR MATRIX PROTEOGLYCAN 1"/>
    <property type="match status" value="1"/>
</dbReference>
<accession>A0ABV0N4E0</accession>
<dbReference type="Proteomes" id="UP001476798">
    <property type="component" value="Unassembled WGS sequence"/>
</dbReference>
<dbReference type="EMBL" id="JAHRIO010023094">
    <property type="protein sequence ID" value="MEQ2166237.1"/>
    <property type="molecule type" value="Genomic_DNA"/>
</dbReference>
<feature type="non-terminal residue" evidence="1">
    <location>
        <position position="1"/>
    </location>
</feature>
<evidence type="ECO:0000313" key="1">
    <source>
        <dbReference type="EMBL" id="MEQ2166237.1"/>
    </source>
</evidence>
<comment type="caution">
    <text evidence="1">The sequence shown here is derived from an EMBL/GenBank/DDBJ whole genome shotgun (WGS) entry which is preliminary data.</text>
</comment>
<gene>
    <name evidence="1" type="primary">IMPG1_1</name>
    <name evidence="1" type="ORF">GOODEAATRI_025844</name>
</gene>